<keyword evidence="2" id="KW-1003">Cell membrane</keyword>
<evidence type="ECO:0000256" key="2">
    <source>
        <dbReference type="ARBA" id="ARBA00022475"/>
    </source>
</evidence>
<feature type="transmembrane region" description="Helical" evidence="6">
    <location>
        <begin position="298"/>
        <end position="317"/>
    </location>
</feature>
<feature type="transmembrane region" description="Helical" evidence="6">
    <location>
        <begin position="12"/>
        <end position="32"/>
    </location>
</feature>
<gene>
    <name evidence="7" type="ORF">M3P09_00125</name>
</gene>
<comment type="subcellular location">
    <subcellularLocation>
        <location evidence="1">Cell membrane</location>
        <topology evidence="1">Multi-pass membrane protein</topology>
    </subcellularLocation>
</comment>
<dbReference type="EMBL" id="JAMFLZ010000001">
    <property type="protein sequence ID" value="MCL6293386.1"/>
    <property type="molecule type" value="Genomic_DNA"/>
</dbReference>
<sequence>MSGLKTFFKDTVIYGLAIVLPRLINFLLVRLHTDVLPNEDYSENTEFYVVAAFFNVILTYGMETSFFRFFSKNKEKNAVLSTAMITIVLTTVFLGILLFLFRTPISETLRINTDFYSLLVGITLIDTLIVIPFAYLRVTGRPVRFAFIKLINVLIIVLLNVLLLSKTYGLDNLRQLFSVENNVEYIFIANLIASAVVLVLVLPYFFKTKLQFEVKVLKQLLAYGWPIMVAGLAFVINENFDKWLLPDMEGEFVNGAYSACYKLAVFMTLFIQAFRMGAEPFFFNHSGKKNAKETYATILKYFTIVGSLGLMIVVIYIDLLRPVFIKKESYLLALDIVPIVLLANLCLGIYHNLSIWYKLTDRTRFGMYISITGAIITIAFNLIFIPRIGFMASAYATLIAYGLMMLISYVLGRKYYPVPYQVSRIGLYLFLSSGLSFITYYSFDRNILLGTVFLLLYLAFMVFLERKELKQIFINK</sequence>
<comment type="caution">
    <text evidence="7">The sequence shown here is derived from an EMBL/GenBank/DDBJ whole genome shotgun (WGS) entry which is preliminary data.</text>
</comment>
<evidence type="ECO:0000256" key="6">
    <source>
        <dbReference type="SAM" id="Phobius"/>
    </source>
</evidence>
<dbReference type="PANTHER" id="PTHR30250">
    <property type="entry name" value="PST FAMILY PREDICTED COLANIC ACID TRANSPORTER"/>
    <property type="match status" value="1"/>
</dbReference>
<evidence type="ECO:0000313" key="8">
    <source>
        <dbReference type="Proteomes" id="UP001165381"/>
    </source>
</evidence>
<reference evidence="7" key="1">
    <citation type="submission" date="2022-05" db="EMBL/GenBank/DDBJ databases">
        <authorList>
            <person name="Park J.-S."/>
        </authorList>
    </citation>
    <scope>NUCLEOTIDE SEQUENCE</scope>
    <source>
        <strain evidence="7">2012CJ34-3</strain>
    </source>
</reference>
<name>A0ABT0Q8T7_9FLAO</name>
<feature type="transmembrane region" description="Helical" evidence="6">
    <location>
        <begin position="185"/>
        <end position="205"/>
    </location>
</feature>
<feature type="transmembrane region" description="Helical" evidence="6">
    <location>
        <begin position="256"/>
        <end position="277"/>
    </location>
</feature>
<dbReference type="InterPro" id="IPR002797">
    <property type="entry name" value="Polysacc_synth"/>
</dbReference>
<keyword evidence="3 6" id="KW-0812">Transmembrane</keyword>
<keyword evidence="4 6" id="KW-1133">Transmembrane helix</keyword>
<feature type="transmembrane region" description="Helical" evidence="6">
    <location>
        <begin position="147"/>
        <end position="165"/>
    </location>
</feature>
<dbReference type="PANTHER" id="PTHR30250:SF11">
    <property type="entry name" value="O-ANTIGEN TRANSPORTER-RELATED"/>
    <property type="match status" value="1"/>
</dbReference>
<feature type="transmembrane region" description="Helical" evidence="6">
    <location>
        <begin position="390"/>
        <end position="410"/>
    </location>
</feature>
<feature type="transmembrane region" description="Helical" evidence="6">
    <location>
        <begin position="422"/>
        <end position="441"/>
    </location>
</feature>
<evidence type="ECO:0000256" key="4">
    <source>
        <dbReference type="ARBA" id="ARBA00022989"/>
    </source>
</evidence>
<dbReference type="Pfam" id="PF01943">
    <property type="entry name" value="Polysacc_synt"/>
    <property type="match status" value="1"/>
</dbReference>
<feature type="transmembrane region" description="Helical" evidence="6">
    <location>
        <begin position="79"/>
        <end position="103"/>
    </location>
</feature>
<dbReference type="RefSeq" id="WP_249971567.1">
    <property type="nucleotide sequence ID" value="NZ_JAMFLZ010000001.1"/>
</dbReference>
<dbReference type="Proteomes" id="UP001165381">
    <property type="component" value="Unassembled WGS sequence"/>
</dbReference>
<feature type="transmembrane region" description="Helical" evidence="6">
    <location>
        <begin position="365"/>
        <end position="384"/>
    </location>
</feature>
<organism evidence="7 8">
    <name type="scientific">Jejuia spongiicola</name>
    <dbReference type="NCBI Taxonomy" id="2942207"/>
    <lineage>
        <taxon>Bacteria</taxon>
        <taxon>Pseudomonadati</taxon>
        <taxon>Bacteroidota</taxon>
        <taxon>Flavobacteriia</taxon>
        <taxon>Flavobacteriales</taxon>
        <taxon>Flavobacteriaceae</taxon>
        <taxon>Jejuia</taxon>
    </lineage>
</organism>
<feature type="transmembrane region" description="Helical" evidence="6">
    <location>
        <begin position="115"/>
        <end position="135"/>
    </location>
</feature>
<protein>
    <submittedName>
        <fullName evidence="7">Oligosaccharide flippase family protein</fullName>
    </submittedName>
</protein>
<accession>A0ABT0Q8T7</accession>
<keyword evidence="5 6" id="KW-0472">Membrane</keyword>
<evidence type="ECO:0000313" key="7">
    <source>
        <dbReference type="EMBL" id="MCL6293386.1"/>
    </source>
</evidence>
<feature type="transmembrane region" description="Helical" evidence="6">
    <location>
        <begin position="47"/>
        <end position="67"/>
    </location>
</feature>
<evidence type="ECO:0000256" key="3">
    <source>
        <dbReference type="ARBA" id="ARBA00022692"/>
    </source>
</evidence>
<proteinExistence type="predicted"/>
<evidence type="ECO:0000256" key="5">
    <source>
        <dbReference type="ARBA" id="ARBA00023136"/>
    </source>
</evidence>
<dbReference type="InterPro" id="IPR050833">
    <property type="entry name" value="Poly_Biosynth_Transport"/>
</dbReference>
<keyword evidence="8" id="KW-1185">Reference proteome</keyword>
<feature type="transmembrane region" description="Helical" evidence="6">
    <location>
        <begin position="217"/>
        <end position="236"/>
    </location>
</feature>
<evidence type="ECO:0000256" key="1">
    <source>
        <dbReference type="ARBA" id="ARBA00004651"/>
    </source>
</evidence>
<feature type="transmembrane region" description="Helical" evidence="6">
    <location>
        <begin position="329"/>
        <end position="353"/>
    </location>
</feature>
<feature type="transmembrane region" description="Helical" evidence="6">
    <location>
        <begin position="447"/>
        <end position="464"/>
    </location>
</feature>